<gene>
    <name evidence="1" type="ORF">SCALOS_LOCUS5510</name>
</gene>
<reference evidence="1" key="1">
    <citation type="submission" date="2021-06" db="EMBL/GenBank/DDBJ databases">
        <authorList>
            <person name="Kallberg Y."/>
            <person name="Tangrot J."/>
            <person name="Rosling A."/>
        </authorList>
    </citation>
    <scope>NUCLEOTIDE SEQUENCE</scope>
    <source>
        <strain evidence="1">AU212A</strain>
    </source>
</reference>
<evidence type="ECO:0000313" key="2">
    <source>
        <dbReference type="Proteomes" id="UP000789860"/>
    </source>
</evidence>
<keyword evidence="2" id="KW-1185">Reference proteome</keyword>
<name>A0ACA9M477_9GLOM</name>
<accession>A0ACA9M477</accession>
<dbReference type="EMBL" id="CAJVPM010009057">
    <property type="protein sequence ID" value="CAG8561014.1"/>
    <property type="molecule type" value="Genomic_DNA"/>
</dbReference>
<evidence type="ECO:0000313" key="1">
    <source>
        <dbReference type="EMBL" id="CAG8561014.1"/>
    </source>
</evidence>
<organism evidence="1 2">
    <name type="scientific">Scutellospora calospora</name>
    <dbReference type="NCBI Taxonomy" id="85575"/>
    <lineage>
        <taxon>Eukaryota</taxon>
        <taxon>Fungi</taxon>
        <taxon>Fungi incertae sedis</taxon>
        <taxon>Mucoromycota</taxon>
        <taxon>Glomeromycotina</taxon>
        <taxon>Glomeromycetes</taxon>
        <taxon>Diversisporales</taxon>
        <taxon>Gigasporaceae</taxon>
        <taxon>Scutellospora</taxon>
    </lineage>
</organism>
<dbReference type="Proteomes" id="UP000789860">
    <property type="component" value="Unassembled WGS sequence"/>
</dbReference>
<protein>
    <submittedName>
        <fullName evidence="1">7717_t:CDS:1</fullName>
    </submittedName>
</protein>
<proteinExistence type="predicted"/>
<comment type="caution">
    <text evidence="1">The sequence shown here is derived from an EMBL/GenBank/DDBJ whole genome shotgun (WGS) entry which is preliminary data.</text>
</comment>
<sequence length="238" mass="28740">MFKRKTTKVLKELELSLIKLRGIINDEKEYIFEIGNMTEAERVLIDKEIDDTFQIVRHEFQLDFEKKIEQETFKRLKRKYPDQIQKINKKPKIEKAKVIILTGGIGVGKTTFGEKFANYLEDEGFRVYRPVETSLKIKRELDLFYKDVEGRALFFQYVILETYRKEVEKINQLTGYDYVIFDRTHIDTEVFTHLNIKEHDILDYLQERRLEIDLKNIHKVIYIKPRIENMLKQQKKRN</sequence>